<dbReference type="InterPro" id="IPR000504">
    <property type="entry name" value="RRM_dom"/>
</dbReference>
<keyword evidence="1" id="KW-0694">RNA-binding</keyword>
<evidence type="ECO:0000313" key="4">
    <source>
        <dbReference type="EMBL" id="KAK2856898.1"/>
    </source>
</evidence>
<evidence type="ECO:0000259" key="3">
    <source>
        <dbReference type="PROSITE" id="PS50102"/>
    </source>
</evidence>
<sequence>MCDGRRTVVVSGVPDVLPADRMADKLTVHFQSRRRSDGGDVEALAYPTHLTGVAFVTFDHAADAERVLRKERQILTDSTFPEEYLLTVFPFTRDVYLYVSSATVDLSVFGSDQASLIQSLRSAHRSLPASPKPSGDRRAQTAYQRRCRAQSKMKSKSWEQGPDSE</sequence>
<comment type="caution">
    <text evidence="4">The sequence shown here is derived from an EMBL/GenBank/DDBJ whole genome shotgun (WGS) entry which is preliminary data.</text>
</comment>
<protein>
    <recommendedName>
        <fullName evidence="3">RRM domain-containing protein</fullName>
    </recommendedName>
</protein>
<dbReference type="Pfam" id="PF23222">
    <property type="entry name" value="RRM_PARP14_1"/>
    <property type="match status" value="1"/>
</dbReference>
<accession>A0AA88SYQ2</accession>
<evidence type="ECO:0000256" key="2">
    <source>
        <dbReference type="SAM" id="MobiDB-lite"/>
    </source>
</evidence>
<keyword evidence="5" id="KW-1185">Reference proteome</keyword>
<dbReference type="InterPro" id="IPR057051">
    <property type="entry name" value="PARP14_RPM_1"/>
</dbReference>
<dbReference type="PANTHER" id="PTHR15225">
    <property type="entry name" value="INTERFERON-INDUCED PROTEIN 35/NMI N-MYC/STAT INTERACTING PROTEIN"/>
    <property type="match status" value="1"/>
</dbReference>
<reference evidence="4" key="1">
    <citation type="submission" date="2023-07" db="EMBL/GenBank/DDBJ databases">
        <title>Chromosome-level Genome Assembly of Striped Snakehead (Channa striata).</title>
        <authorList>
            <person name="Liu H."/>
        </authorList>
    </citation>
    <scope>NUCLEOTIDE SEQUENCE</scope>
    <source>
        <strain evidence="4">Gz</strain>
        <tissue evidence="4">Muscle</tissue>
    </source>
</reference>
<evidence type="ECO:0000313" key="5">
    <source>
        <dbReference type="Proteomes" id="UP001187415"/>
    </source>
</evidence>
<proteinExistence type="predicted"/>
<feature type="domain" description="RRM" evidence="3">
    <location>
        <begin position="6"/>
        <end position="102"/>
    </location>
</feature>
<organism evidence="4 5">
    <name type="scientific">Channa striata</name>
    <name type="common">Snakehead murrel</name>
    <name type="synonym">Ophicephalus striatus</name>
    <dbReference type="NCBI Taxonomy" id="64152"/>
    <lineage>
        <taxon>Eukaryota</taxon>
        <taxon>Metazoa</taxon>
        <taxon>Chordata</taxon>
        <taxon>Craniata</taxon>
        <taxon>Vertebrata</taxon>
        <taxon>Euteleostomi</taxon>
        <taxon>Actinopterygii</taxon>
        <taxon>Neopterygii</taxon>
        <taxon>Teleostei</taxon>
        <taxon>Neoteleostei</taxon>
        <taxon>Acanthomorphata</taxon>
        <taxon>Anabantaria</taxon>
        <taxon>Anabantiformes</taxon>
        <taxon>Channoidei</taxon>
        <taxon>Channidae</taxon>
        <taxon>Channa</taxon>
    </lineage>
</organism>
<name>A0AA88SYQ2_CHASR</name>
<dbReference type="GO" id="GO:0003723">
    <property type="term" value="F:RNA binding"/>
    <property type="evidence" value="ECO:0007669"/>
    <property type="project" value="UniProtKB-UniRule"/>
</dbReference>
<evidence type="ECO:0000256" key="1">
    <source>
        <dbReference type="PROSITE-ProRule" id="PRU00176"/>
    </source>
</evidence>
<dbReference type="PANTHER" id="PTHR15225:SF8">
    <property type="entry name" value="RNA-BINDING PROTEIN 43"/>
    <property type="match status" value="1"/>
</dbReference>
<dbReference type="EMBL" id="JAUPFM010000003">
    <property type="protein sequence ID" value="KAK2856898.1"/>
    <property type="molecule type" value="Genomic_DNA"/>
</dbReference>
<dbReference type="InterPro" id="IPR012677">
    <property type="entry name" value="Nucleotide-bd_a/b_plait_sf"/>
</dbReference>
<feature type="region of interest" description="Disordered" evidence="2">
    <location>
        <begin position="122"/>
        <end position="165"/>
    </location>
</feature>
<dbReference type="PROSITE" id="PS50102">
    <property type="entry name" value="RRM"/>
    <property type="match status" value="1"/>
</dbReference>
<dbReference type="Gene3D" id="3.30.70.330">
    <property type="match status" value="1"/>
</dbReference>
<dbReference type="Proteomes" id="UP001187415">
    <property type="component" value="Unassembled WGS sequence"/>
</dbReference>
<feature type="compositionally biased region" description="Basic residues" evidence="2">
    <location>
        <begin position="145"/>
        <end position="155"/>
    </location>
</feature>
<gene>
    <name evidence="4" type="ORF">Q5P01_005633</name>
</gene>
<dbReference type="AlphaFoldDB" id="A0AA88SYQ2"/>